<dbReference type="Proteomes" id="UP001501586">
    <property type="component" value="Unassembled WGS sequence"/>
</dbReference>
<sequence length="69" mass="8083">MTVVLHNGAAPPEHRRGSALRDDQATGDRLRLRVWLRARVRVRVRVRVQVRLRVRLRVQVRLRVRLSGA</sequence>
<evidence type="ECO:0000313" key="3">
    <source>
        <dbReference type="Proteomes" id="UP001501586"/>
    </source>
</evidence>
<proteinExistence type="predicted"/>
<evidence type="ECO:0000256" key="1">
    <source>
        <dbReference type="SAM" id="MobiDB-lite"/>
    </source>
</evidence>
<keyword evidence="3" id="KW-1185">Reference proteome</keyword>
<evidence type="ECO:0000313" key="2">
    <source>
        <dbReference type="EMBL" id="GAA4283107.1"/>
    </source>
</evidence>
<feature type="region of interest" description="Disordered" evidence="1">
    <location>
        <begin position="1"/>
        <end position="22"/>
    </location>
</feature>
<organism evidence="2 3">
    <name type="scientific">Brevibacterium daeguense</name>
    <dbReference type="NCBI Taxonomy" id="909936"/>
    <lineage>
        <taxon>Bacteria</taxon>
        <taxon>Bacillati</taxon>
        <taxon>Actinomycetota</taxon>
        <taxon>Actinomycetes</taxon>
        <taxon>Micrococcales</taxon>
        <taxon>Brevibacteriaceae</taxon>
        <taxon>Brevibacterium</taxon>
    </lineage>
</organism>
<feature type="compositionally biased region" description="Basic and acidic residues" evidence="1">
    <location>
        <begin position="12"/>
        <end position="22"/>
    </location>
</feature>
<reference evidence="3" key="1">
    <citation type="journal article" date="2019" name="Int. J. Syst. Evol. Microbiol.">
        <title>The Global Catalogue of Microorganisms (GCM) 10K type strain sequencing project: providing services to taxonomists for standard genome sequencing and annotation.</title>
        <authorList>
            <consortium name="The Broad Institute Genomics Platform"/>
            <consortium name="The Broad Institute Genome Sequencing Center for Infectious Disease"/>
            <person name="Wu L."/>
            <person name="Ma J."/>
        </authorList>
    </citation>
    <scope>NUCLEOTIDE SEQUENCE [LARGE SCALE GENOMIC DNA]</scope>
    <source>
        <strain evidence="3">JCM 17458</strain>
    </source>
</reference>
<accession>A0ABP8EGM6</accession>
<dbReference type="EMBL" id="BAABAZ010000004">
    <property type="protein sequence ID" value="GAA4283107.1"/>
    <property type="molecule type" value="Genomic_DNA"/>
</dbReference>
<name>A0ABP8EGM6_9MICO</name>
<protein>
    <submittedName>
        <fullName evidence="2">Uncharacterized protein</fullName>
    </submittedName>
</protein>
<comment type="caution">
    <text evidence="2">The sequence shown here is derived from an EMBL/GenBank/DDBJ whole genome shotgun (WGS) entry which is preliminary data.</text>
</comment>
<gene>
    <name evidence="2" type="ORF">GCM10022261_06380</name>
</gene>